<feature type="transmembrane region" description="Helical" evidence="9">
    <location>
        <begin position="123"/>
        <end position="145"/>
    </location>
</feature>
<keyword evidence="4 9" id="KW-0812">Transmembrane</keyword>
<comment type="function">
    <text evidence="9 10">This protein specifically catalyzes the removal of signal peptides from prolipoproteins.</text>
</comment>
<evidence type="ECO:0000256" key="10">
    <source>
        <dbReference type="RuleBase" id="RU000594"/>
    </source>
</evidence>
<dbReference type="AlphaFoldDB" id="A0A9D2S0V8"/>
<dbReference type="PROSITE" id="PS00855">
    <property type="entry name" value="SPASE_II"/>
    <property type="match status" value="1"/>
</dbReference>
<gene>
    <name evidence="9 12" type="primary">lspA</name>
    <name evidence="12" type="ORF">H9943_02085</name>
</gene>
<evidence type="ECO:0000313" key="12">
    <source>
        <dbReference type="EMBL" id="HJB39169.1"/>
    </source>
</evidence>
<evidence type="ECO:0000256" key="4">
    <source>
        <dbReference type="ARBA" id="ARBA00022692"/>
    </source>
</evidence>
<comment type="catalytic activity">
    <reaction evidence="9 10">
        <text>Release of signal peptides from bacterial membrane prolipoproteins. Hydrolyzes -Xaa-Yaa-Zaa-|-(S,diacylglyceryl)Cys-, in which Xaa is hydrophobic (preferably Leu), and Yaa (Ala or Ser) and Zaa (Gly or Ala) have small, neutral side chains.</text>
        <dbReference type="EC" id="3.4.23.36"/>
    </reaction>
</comment>
<dbReference type="EC" id="3.4.23.36" evidence="9"/>
<comment type="caution">
    <text evidence="9">Lacks conserved residue(s) required for the propagation of feature annotation.</text>
</comment>
<dbReference type="GO" id="GO:0004190">
    <property type="term" value="F:aspartic-type endopeptidase activity"/>
    <property type="evidence" value="ECO:0007669"/>
    <property type="project" value="UniProtKB-UniRule"/>
</dbReference>
<evidence type="ECO:0000256" key="5">
    <source>
        <dbReference type="ARBA" id="ARBA00022750"/>
    </source>
</evidence>
<evidence type="ECO:0000256" key="8">
    <source>
        <dbReference type="ARBA" id="ARBA00023136"/>
    </source>
</evidence>
<organism evidence="12 13">
    <name type="scientific">Candidatus Ruthenibacterium avium</name>
    <dbReference type="NCBI Taxonomy" id="2838751"/>
    <lineage>
        <taxon>Bacteria</taxon>
        <taxon>Bacillati</taxon>
        <taxon>Bacillota</taxon>
        <taxon>Clostridia</taxon>
        <taxon>Eubacteriales</taxon>
        <taxon>Oscillospiraceae</taxon>
        <taxon>Ruthenibacterium</taxon>
    </lineage>
</organism>
<dbReference type="Pfam" id="PF01252">
    <property type="entry name" value="Peptidase_A8"/>
    <property type="match status" value="1"/>
</dbReference>
<feature type="active site" evidence="9">
    <location>
        <position position="113"/>
    </location>
</feature>
<evidence type="ECO:0000256" key="9">
    <source>
        <dbReference type="HAMAP-Rule" id="MF_00161"/>
    </source>
</evidence>
<keyword evidence="8 9" id="KW-0472">Membrane</keyword>
<evidence type="ECO:0000256" key="2">
    <source>
        <dbReference type="ARBA" id="ARBA00022475"/>
    </source>
</evidence>
<comment type="pathway">
    <text evidence="9">Protein modification; lipoprotein biosynthesis (signal peptide cleavage).</text>
</comment>
<proteinExistence type="inferred from homology"/>
<dbReference type="Proteomes" id="UP000824209">
    <property type="component" value="Unassembled WGS sequence"/>
</dbReference>
<reference evidence="12" key="1">
    <citation type="journal article" date="2021" name="PeerJ">
        <title>Extensive microbial diversity within the chicken gut microbiome revealed by metagenomics and culture.</title>
        <authorList>
            <person name="Gilroy R."/>
            <person name="Ravi A."/>
            <person name="Getino M."/>
            <person name="Pursley I."/>
            <person name="Horton D.L."/>
            <person name="Alikhan N.F."/>
            <person name="Baker D."/>
            <person name="Gharbi K."/>
            <person name="Hall N."/>
            <person name="Watson M."/>
            <person name="Adriaenssens E.M."/>
            <person name="Foster-Nyarko E."/>
            <person name="Jarju S."/>
            <person name="Secka A."/>
            <person name="Antonio M."/>
            <person name="Oren A."/>
            <person name="Chaudhuri R.R."/>
            <person name="La Ragione R."/>
            <person name="Hildebrand F."/>
            <person name="Pallen M.J."/>
        </authorList>
    </citation>
    <scope>NUCLEOTIDE SEQUENCE</scope>
    <source>
        <strain evidence="12">ChiBcec8-14828</strain>
    </source>
</reference>
<keyword evidence="7 9" id="KW-1133">Transmembrane helix</keyword>
<name>A0A9D2S0V8_9FIRM</name>
<dbReference type="InterPro" id="IPR001872">
    <property type="entry name" value="Peptidase_A8"/>
</dbReference>
<evidence type="ECO:0000256" key="7">
    <source>
        <dbReference type="ARBA" id="ARBA00022989"/>
    </source>
</evidence>
<evidence type="ECO:0000313" key="13">
    <source>
        <dbReference type="Proteomes" id="UP000824209"/>
    </source>
</evidence>
<accession>A0A9D2S0V8</accession>
<dbReference type="PANTHER" id="PTHR33695:SF1">
    <property type="entry name" value="LIPOPROTEIN SIGNAL PEPTIDASE"/>
    <property type="match status" value="1"/>
</dbReference>
<comment type="subcellular location">
    <subcellularLocation>
        <location evidence="9">Cell membrane</location>
        <topology evidence="9">Multi-pass membrane protein</topology>
    </subcellularLocation>
</comment>
<keyword evidence="2 9" id="KW-1003">Cell membrane</keyword>
<keyword evidence="6 9" id="KW-0378">Hydrolase</keyword>
<dbReference type="EMBL" id="DWYA01000023">
    <property type="protein sequence ID" value="HJB39169.1"/>
    <property type="molecule type" value="Genomic_DNA"/>
</dbReference>
<comment type="similarity">
    <text evidence="1 9 11">Belongs to the peptidase A8 family.</text>
</comment>
<evidence type="ECO:0000256" key="1">
    <source>
        <dbReference type="ARBA" id="ARBA00006139"/>
    </source>
</evidence>
<feature type="active site" evidence="9">
    <location>
        <position position="129"/>
    </location>
</feature>
<dbReference type="NCBIfam" id="TIGR00077">
    <property type="entry name" value="lspA"/>
    <property type="match status" value="1"/>
</dbReference>
<evidence type="ECO:0000256" key="6">
    <source>
        <dbReference type="ARBA" id="ARBA00022801"/>
    </source>
</evidence>
<dbReference type="GO" id="GO:0006508">
    <property type="term" value="P:proteolysis"/>
    <property type="evidence" value="ECO:0007669"/>
    <property type="project" value="UniProtKB-KW"/>
</dbReference>
<protein>
    <recommendedName>
        <fullName evidence="9">Lipoprotein signal peptidase</fullName>
        <ecNumber evidence="9">3.4.23.36</ecNumber>
    </recommendedName>
    <alternativeName>
        <fullName evidence="9">Prolipoprotein signal peptidase</fullName>
    </alternativeName>
    <alternativeName>
        <fullName evidence="9">Signal peptidase II</fullName>
        <shortName evidence="9">SPase II</shortName>
    </alternativeName>
</protein>
<keyword evidence="5 9" id="KW-0064">Aspartyl protease</keyword>
<reference evidence="12" key="2">
    <citation type="submission" date="2021-04" db="EMBL/GenBank/DDBJ databases">
        <authorList>
            <person name="Gilroy R."/>
        </authorList>
    </citation>
    <scope>NUCLEOTIDE SEQUENCE</scope>
    <source>
        <strain evidence="12">ChiBcec8-14828</strain>
    </source>
</reference>
<dbReference type="PRINTS" id="PR00781">
    <property type="entry name" value="LIPOSIGPTASE"/>
</dbReference>
<keyword evidence="3 9" id="KW-0645">Protease</keyword>
<evidence type="ECO:0000256" key="3">
    <source>
        <dbReference type="ARBA" id="ARBA00022670"/>
    </source>
</evidence>
<comment type="caution">
    <text evidence="12">The sequence shown here is derived from an EMBL/GenBank/DDBJ whole genome shotgun (WGS) entry which is preliminary data.</text>
</comment>
<evidence type="ECO:0000256" key="11">
    <source>
        <dbReference type="RuleBase" id="RU004181"/>
    </source>
</evidence>
<dbReference type="GO" id="GO:0005886">
    <property type="term" value="C:plasma membrane"/>
    <property type="evidence" value="ECO:0007669"/>
    <property type="project" value="UniProtKB-SubCell"/>
</dbReference>
<dbReference type="HAMAP" id="MF_00161">
    <property type="entry name" value="LspA"/>
    <property type="match status" value="1"/>
</dbReference>
<dbReference type="PANTHER" id="PTHR33695">
    <property type="entry name" value="LIPOPROTEIN SIGNAL PEPTIDASE"/>
    <property type="match status" value="1"/>
</dbReference>
<sequence length="166" mass="18233">MLIWSVLGILGCVVLDQLTKYFAQLYLQPVGTMPFIPGIMELRFVLNDGAAFSSFAGARLFLILFTGIAIAALAVYLFWKKPPKRLERTALVLLIGGGLGNLIDRVRTGVVVDFFATTFVDFAVFNVADCFVCVGAAMLILYVFLEERKKSGEPERKGSETEHGTS</sequence>
<feature type="transmembrane region" description="Helical" evidence="9">
    <location>
        <begin position="86"/>
        <end position="103"/>
    </location>
</feature>
<feature type="transmembrane region" description="Helical" evidence="9">
    <location>
        <begin position="60"/>
        <end position="79"/>
    </location>
</feature>